<dbReference type="Proteomes" id="UP000017246">
    <property type="component" value="Unassembled WGS sequence"/>
</dbReference>
<evidence type="ECO:0000313" key="2">
    <source>
        <dbReference type="Proteomes" id="UP000017246"/>
    </source>
</evidence>
<name>A0A0S4MKA5_ECHMU</name>
<organism evidence="1 2">
    <name type="scientific">Echinococcus multilocularis</name>
    <name type="common">Fox tapeworm</name>
    <dbReference type="NCBI Taxonomy" id="6211"/>
    <lineage>
        <taxon>Eukaryota</taxon>
        <taxon>Metazoa</taxon>
        <taxon>Spiralia</taxon>
        <taxon>Lophotrochozoa</taxon>
        <taxon>Platyhelminthes</taxon>
        <taxon>Cestoda</taxon>
        <taxon>Eucestoda</taxon>
        <taxon>Cyclophyllidea</taxon>
        <taxon>Taeniidae</taxon>
        <taxon>Echinococcus</taxon>
    </lineage>
</organism>
<keyword evidence="1" id="KW-0547">Nucleotide-binding</keyword>
<accession>A0A0S4MKA5</accession>
<dbReference type="EMBL" id="LN902505">
    <property type="protein sequence ID" value="CUT98500.1"/>
    <property type="molecule type" value="Genomic_DNA"/>
</dbReference>
<proteinExistence type="predicted"/>
<dbReference type="GO" id="GO:0004386">
    <property type="term" value="F:helicase activity"/>
    <property type="evidence" value="ECO:0007669"/>
    <property type="project" value="UniProtKB-KW"/>
</dbReference>
<keyword evidence="1" id="KW-0378">Hydrolase</keyword>
<keyword evidence="1" id="KW-0067">ATP-binding</keyword>
<dbReference type="AlphaFoldDB" id="A0A0S4MKA5"/>
<protein>
    <submittedName>
        <fullName evidence="1">ATP-dependent DNA helicase RRM3</fullName>
    </submittedName>
</protein>
<keyword evidence="1" id="KW-0347">Helicase</keyword>
<evidence type="ECO:0000313" key="1">
    <source>
        <dbReference type="EMBL" id="CUT98500.1"/>
    </source>
</evidence>
<reference evidence="1" key="2">
    <citation type="submission" date="2015-11" db="EMBL/GenBank/DDBJ databases">
        <authorList>
            <person name="Zhang Y."/>
            <person name="Guo Z."/>
        </authorList>
    </citation>
    <scope>NUCLEOTIDE SEQUENCE</scope>
</reference>
<sequence>MQGSFRAYTNDVPLRYLPHSSKARFTSSKILIVVEARREIYPVIETSTPRKEVSFLPRYDARPRIVPHQK</sequence>
<reference evidence="1" key="1">
    <citation type="journal article" date="2013" name="Nature">
        <title>The genomes of four tapeworm species reveal adaptations to parasitism.</title>
        <authorList>
            <person name="Tsai I.J."/>
            <person name="Zarowiecki M."/>
            <person name="Holroyd N."/>
            <person name="Garciarrubio A."/>
            <person name="Sanchez-Flores A."/>
            <person name="Brooks K.L."/>
            <person name="Tracey A."/>
            <person name="Bobes R.J."/>
            <person name="Fragoso G."/>
            <person name="Sciutto E."/>
            <person name="Aslett M."/>
            <person name="Beasley H."/>
            <person name="Bennett H.M."/>
            <person name="Cai J."/>
            <person name="Camicia F."/>
            <person name="Clark R."/>
            <person name="Cucher M."/>
            <person name="De Silva N."/>
            <person name="Day T.A."/>
            <person name="Deplazes P."/>
            <person name="Estrada K."/>
            <person name="Fernandez C."/>
            <person name="Holland P.W."/>
            <person name="Hou J."/>
            <person name="Hu S."/>
            <person name="Huckvale T."/>
            <person name="Hung S.S."/>
            <person name="Kamenetzky L."/>
            <person name="Keane J.A."/>
            <person name="Kiss F."/>
            <person name="Koziol U."/>
            <person name="Lambert O."/>
            <person name="Liu K."/>
            <person name="Luo X."/>
            <person name="Luo Y."/>
            <person name="Macchiaroli N."/>
            <person name="Nichol S."/>
            <person name="Paps J."/>
            <person name="Parkinson J."/>
            <person name="Pouchkina-Stantcheva N."/>
            <person name="Riddiford N."/>
            <person name="Rosenzvit M."/>
            <person name="Salinas G."/>
            <person name="Wasmuth J.D."/>
            <person name="Zamanian M."/>
            <person name="Zheng Y."/>
            <person name="Cai X."/>
            <person name="Soberon X."/>
            <person name="Olson P.D."/>
            <person name="Laclette J.P."/>
            <person name="Brehm K."/>
            <person name="Berriman M."/>
            <person name="Garciarrubio A."/>
            <person name="Bobes R.J."/>
            <person name="Fragoso G."/>
            <person name="Sanchez-Flores A."/>
            <person name="Estrada K."/>
            <person name="Cevallos M.A."/>
            <person name="Morett E."/>
            <person name="Gonzalez V."/>
            <person name="Portillo T."/>
            <person name="Ochoa-Leyva A."/>
            <person name="Jose M.V."/>
            <person name="Sciutto E."/>
            <person name="Landa A."/>
            <person name="Jimenez L."/>
            <person name="Valdes V."/>
            <person name="Carrero J.C."/>
            <person name="Larralde C."/>
            <person name="Morales-Montor J."/>
            <person name="Limon-Lason J."/>
            <person name="Soberon X."/>
            <person name="Laclette J.P."/>
        </authorList>
    </citation>
    <scope>NUCLEOTIDE SEQUENCE [LARGE SCALE GENOMIC DNA]</scope>
</reference>
<keyword evidence="2" id="KW-1185">Reference proteome</keyword>